<keyword evidence="9" id="KW-1185">Reference proteome</keyword>
<proteinExistence type="inferred from homology"/>
<feature type="transmembrane region" description="Helical" evidence="7">
    <location>
        <begin position="43"/>
        <end position="66"/>
    </location>
</feature>
<dbReference type="InterPro" id="IPR001123">
    <property type="entry name" value="LeuE-type"/>
</dbReference>
<feature type="transmembrane region" description="Helical" evidence="7">
    <location>
        <begin position="166"/>
        <end position="185"/>
    </location>
</feature>
<reference evidence="8" key="1">
    <citation type="submission" date="2022-12" db="EMBL/GenBank/DDBJ databases">
        <title>Bacterial isolates from different developmental stages of Nematostella vectensis.</title>
        <authorList>
            <person name="Fraune S."/>
        </authorList>
    </citation>
    <scope>NUCLEOTIDE SEQUENCE</scope>
    <source>
        <strain evidence="8">G21630-S1</strain>
    </source>
</reference>
<comment type="similarity">
    <text evidence="2">Belongs to the Rht family.</text>
</comment>
<dbReference type="Pfam" id="PF01810">
    <property type="entry name" value="LysE"/>
    <property type="match status" value="1"/>
</dbReference>
<dbReference type="Proteomes" id="UP001069802">
    <property type="component" value="Unassembled WGS sequence"/>
</dbReference>
<keyword evidence="5 7" id="KW-1133">Transmembrane helix</keyword>
<dbReference type="RefSeq" id="WP_269421915.1">
    <property type="nucleotide sequence ID" value="NZ_JAPWGY010000001.1"/>
</dbReference>
<comment type="caution">
    <text evidence="8">The sequence shown here is derived from an EMBL/GenBank/DDBJ whole genome shotgun (WGS) entry which is preliminary data.</text>
</comment>
<protein>
    <submittedName>
        <fullName evidence="8">LysE family translocator</fullName>
    </submittedName>
</protein>
<dbReference type="PANTHER" id="PTHR30086:SF14">
    <property type="entry name" value="HOMOSERINE_HOMOSERINE LACTONE EFFLUX PROTEIN"/>
    <property type="match status" value="1"/>
</dbReference>
<dbReference type="EMBL" id="JAPWGY010000001">
    <property type="protein sequence ID" value="MCZ4279716.1"/>
    <property type="molecule type" value="Genomic_DNA"/>
</dbReference>
<evidence type="ECO:0000313" key="9">
    <source>
        <dbReference type="Proteomes" id="UP001069802"/>
    </source>
</evidence>
<evidence type="ECO:0000256" key="2">
    <source>
        <dbReference type="ARBA" id="ARBA00007928"/>
    </source>
</evidence>
<keyword evidence="6 7" id="KW-0472">Membrane</keyword>
<feature type="transmembrane region" description="Helical" evidence="7">
    <location>
        <begin position="124"/>
        <end position="146"/>
    </location>
</feature>
<gene>
    <name evidence="8" type="ORF">O4H49_02925</name>
</gene>
<comment type="subcellular location">
    <subcellularLocation>
        <location evidence="1">Cell membrane</location>
        <topology evidence="1">Multi-pass membrane protein</topology>
    </subcellularLocation>
</comment>
<sequence>MSQELWMTFVLAAAANTLTPGPAIVLAIKNGLFLGMRKALYSSLGNITAIGCVGLAVSLGLGALVTTRPEIISFLRLAGGTYLLWLGHQNWNRGMVSLDGLSPRDSTDAGINALPTPLVLFRQALVVGLTNPKMLTFLLALFPFFLDQSRPIAPQFLLMTGTFMTLSFVSLSSFALLAVHLSGLLRRPAVIRNMNRAITCIFVGFGLLLLWAGSTDFIG</sequence>
<accession>A0ABT4LF35</accession>
<evidence type="ECO:0000256" key="3">
    <source>
        <dbReference type="ARBA" id="ARBA00022475"/>
    </source>
</evidence>
<evidence type="ECO:0000256" key="4">
    <source>
        <dbReference type="ARBA" id="ARBA00022692"/>
    </source>
</evidence>
<dbReference type="PANTHER" id="PTHR30086">
    <property type="entry name" value="ARGININE EXPORTER PROTEIN ARGO"/>
    <property type="match status" value="1"/>
</dbReference>
<name>A0ABT4LF35_9PROT</name>
<feature type="transmembrane region" description="Helical" evidence="7">
    <location>
        <begin position="197"/>
        <end position="214"/>
    </location>
</feature>
<keyword evidence="3" id="KW-1003">Cell membrane</keyword>
<evidence type="ECO:0000256" key="6">
    <source>
        <dbReference type="ARBA" id="ARBA00023136"/>
    </source>
</evidence>
<evidence type="ECO:0000256" key="5">
    <source>
        <dbReference type="ARBA" id="ARBA00022989"/>
    </source>
</evidence>
<keyword evidence="4 7" id="KW-0812">Transmembrane</keyword>
<evidence type="ECO:0000313" key="8">
    <source>
        <dbReference type="EMBL" id="MCZ4279716.1"/>
    </source>
</evidence>
<evidence type="ECO:0000256" key="1">
    <source>
        <dbReference type="ARBA" id="ARBA00004651"/>
    </source>
</evidence>
<organism evidence="8 9">
    <name type="scientific">Kiloniella laminariae</name>
    <dbReference type="NCBI Taxonomy" id="454162"/>
    <lineage>
        <taxon>Bacteria</taxon>
        <taxon>Pseudomonadati</taxon>
        <taxon>Pseudomonadota</taxon>
        <taxon>Alphaproteobacteria</taxon>
        <taxon>Rhodospirillales</taxon>
        <taxon>Kiloniellaceae</taxon>
        <taxon>Kiloniella</taxon>
    </lineage>
</organism>
<evidence type="ECO:0000256" key="7">
    <source>
        <dbReference type="SAM" id="Phobius"/>
    </source>
</evidence>
<dbReference type="PIRSF" id="PIRSF006324">
    <property type="entry name" value="LeuE"/>
    <property type="match status" value="1"/>
</dbReference>